<proteinExistence type="predicted"/>
<reference evidence="1 2" key="1">
    <citation type="submission" date="2019-07" db="EMBL/GenBank/DDBJ databases">
        <title>De Novo Assembly of kiwifruit Actinidia rufa.</title>
        <authorList>
            <person name="Sugita-Konishi S."/>
            <person name="Sato K."/>
            <person name="Mori E."/>
            <person name="Abe Y."/>
            <person name="Kisaki G."/>
            <person name="Hamano K."/>
            <person name="Suezawa K."/>
            <person name="Otani M."/>
            <person name="Fukuda T."/>
            <person name="Manabe T."/>
            <person name="Gomi K."/>
            <person name="Tabuchi M."/>
            <person name="Akimitsu K."/>
            <person name="Kataoka I."/>
        </authorList>
    </citation>
    <scope>NUCLEOTIDE SEQUENCE [LARGE SCALE GENOMIC DNA]</scope>
    <source>
        <strain evidence="2">cv. Fuchu</strain>
    </source>
</reference>
<sequence>MLEWNENMDFHGFQSLHCPLKNPKLVSSKCSRDHFGGGGGGRDEGGVVLSAYPGLSPDDYAVVVIYGWDKSLAFIKSGDKDWTAVDHRRFSMTCQDVVVNNYPRSTFRTSGFNFQGFQISVVGLSINVGRDEEPGQKGVVPGTEGSSSVVANYESTVVGGWACGKAKGMMHGERGKGFGGAGGGETKLGWWSAGAKPARDRGEDWQWRSPSVASPSRLRLRPLLSQIPYTSLTISLLDMHVSLKHPGFLLTWASSIWRTRAFDNVMTLMSSPSWFASQHQFGLWPLTWKLG</sequence>
<dbReference type="OrthoDB" id="960992at2759"/>
<evidence type="ECO:0000313" key="1">
    <source>
        <dbReference type="EMBL" id="GFZ15139.1"/>
    </source>
</evidence>
<comment type="caution">
    <text evidence="1">The sequence shown here is derived from an EMBL/GenBank/DDBJ whole genome shotgun (WGS) entry which is preliminary data.</text>
</comment>
<dbReference type="Proteomes" id="UP000585474">
    <property type="component" value="Unassembled WGS sequence"/>
</dbReference>
<dbReference type="EMBL" id="BJWL01000024">
    <property type="protein sequence ID" value="GFZ15139.1"/>
    <property type="molecule type" value="Genomic_DNA"/>
</dbReference>
<name>A0A7J0GWC2_9ERIC</name>
<evidence type="ECO:0000313" key="2">
    <source>
        <dbReference type="Proteomes" id="UP000585474"/>
    </source>
</evidence>
<accession>A0A7J0GWC2</accession>
<gene>
    <name evidence="1" type="ORF">Acr_24g0013290</name>
</gene>
<organism evidence="1 2">
    <name type="scientific">Actinidia rufa</name>
    <dbReference type="NCBI Taxonomy" id="165716"/>
    <lineage>
        <taxon>Eukaryota</taxon>
        <taxon>Viridiplantae</taxon>
        <taxon>Streptophyta</taxon>
        <taxon>Embryophyta</taxon>
        <taxon>Tracheophyta</taxon>
        <taxon>Spermatophyta</taxon>
        <taxon>Magnoliopsida</taxon>
        <taxon>eudicotyledons</taxon>
        <taxon>Gunneridae</taxon>
        <taxon>Pentapetalae</taxon>
        <taxon>asterids</taxon>
        <taxon>Ericales</taxon>
        <taxon>Actinidiaceae</taxon>
        <taxon>Actinidia</taxon>
    </lineage>
</organism>
<dbReference type="AlphaFoldDB" id="A0A7J0GWC2"/>
<keyword evidence="2" id="KW-1185">Reference proteome</keyword>
<protein>
    <submittedName>
        <fullName evidence="1">Uncharacterized protein</fullName>
    </submittedName>
</protein>